<dbReference type="RefSeq" id="WP_096806270.1">
    <property type="nucleotide sequence ID" value="NZ_CP022196.1"/>
</dbReference>
<evidence type="ECO:0000313" key="1">
    <source>
        <dbReference type="EMBL" id="ATG48532.1"/>
    </source>
</evidence>
<evidence type="ECO:0000313" key="2">
    <source>
        <dbReference type="Proteomes" id="UP000217935"/>
    </source>
</evidence>
<dbReference type="OrthoDB" id="5540856at2"/>
<keyword evidence="2" id="KW-1185">Reference proteome</keyword>
<gene>
    <name evidence="1" type="ORF">CEW89_13735</name>
</gene>
<protein>
    <recommendedName>
        <fullName evidence="3">Chemotaxis protein</fullName>
    </recommendedName>
</protein>
<organism evidence="1 2">
    <name type="scientific">Celeribacter ethanolicus</name>
    <dbReference type="NCBI Taxonomy" id="1758178"/>
    <lineage>
        <taxon>Bacteria</taxon>
        <taxon>Pseudomonadati</taxon>
        <taxon>Pseudomonadota</taxon>
        <taxon>Alphaproteobacteria</taxon>
        <taxon>Rhodobacterales</taxon>
        <taxon>Roseobacteraceae</taxon>
        <taxon>Celeribacter</taxon>
    </lineage>
</organism>
<dbReference type="AlphaFoldDB" id="A0A291GEQ4"/>
<dbReference type="EMBL" id="CP022196">
    <property type="protein sequence ID" value="ATG48532.1"/>
    <property type="molecule type" value="Genomic_DNA"/>
</dbReference>
<dbReference type="Proteomes" id="UP000217935">
    <property type="component" value="Chromosome"/>
</dbReference>
<name>A0A291GEQ4_9RHOB</name>
<proteinExistence type="predicted"/>
<dbReference type="KEGG" id="ceh:CEW89_13735"/>
<evidence type="ECO:0008006" key="3">
    <source>
        <dbReference type="Google" id="ProtNLM"/>
    </source>
</evidence>
<sequence length="577" mass="65431">MKLILKEYLASLKERGDLDKVLLPNLLSAMGLQVLKTPMIGTRQDGVDISAVGQLPDDDQKYLYLLCVKAGDVGRNDWDAGPQSVRPELQEILDVYIGSKIAKEHQDLPIKICLCMGGELKETVEGNWAGFTQKNATSEVCFELWNGERLAGFMEKSLLARELLDETARRHFQKALAMVNEPEACYEYTRSFVAIVLPLQEEMKDKERLLRLRQAYIGLHVICAWAIEAKSLDVVYRISELGLLFCWDAMREQPVRTKPTKHQTALMSILDQYIRLYLMMSELYFEKVLYPHAETLHALTVSVKSREAVDANLAMFDLLGRAATRAIWTDLFGKALSEANPEFAHSLNEQTKMMLDMLVALLNNNPTLESPIKDDHMIEAALVMYLAQQTSSVRRFMPWFHAMAENTSFALLTNASYPTCFRDYNDLLAHPASSEQEYRDEACVGSVLYPYLFVWLQYGAEQDLIEKFSSRLSQKIPDCTHQAWFPDEETDQKVWRGDTYHGICVTDLSPASGHAEIADSLNLAIKECGAIFEMTAMKRGLVPLFLTACRHYRLPIPPTLWMPPQSHSDVAPVEPNS</sequence>
<accession>A0A291GEQ4</accession>
<reference evidence="1 2" key="1">
    <citation type="submission" date="2017-06" db="EMBL/GenBank/DDBJ databases">
        <title>Celeribacter sp. TSPH2 complete genome sequence.</title>
        <authorList>
            <person name="Woo J.-H."/>
            <person name="Kim H.-S."/>
        </authorList>
    </citation>
    <scope>NUCLEOTIDE SEQUENCE [LARGE SCALE GENOMIC DNA]</scope>
    <source>
        <strain evidence="1 2">TSPH2</strain>
    </source>
</reference>